<dbReference type="OrthoDB" id="9764953at2"/>
<dbReference type="Gene3D" id="3.40.50.1820">
    <property type="entry name" value="alpha/beta hydrolase"/>
    <property type="match status" value="2"/>
</dbReference>
<gene>
    <name evidence="1" type="ORF">IX84_02550</name>
</gene>
<dbReference type="RefSeq" id="WP_044216277.1">
    <property type="nucleotide sequence ID" value="NZ_JBKAGJ010000052.1"/>
</dbReference>
<evidence type="ECO:0000313" key="1">
    <source>
        <dbReference type="EMBL" id="KGE89480.1"/>
    </source>
</evidence>
<proteinExistence type="predicted"/>
<dbReference type="EMBL" id="JPOS01000006">
    <property type="protein sequence ID" value="KGE89480.1"/>
    <property type="molecule type" value="Genomic_DNA"/>
</dbReference>
<comment type="caution">
    <text evidence="1">The sequence shown here is derived from an EMBL/GenBank/DDBJ whole genome shotgun (WGS) entry which is preliminary data.</text>
</comment>
<dbReference type="InterPro" id="IPR029058">
    <property type="entry name" value="AB_hydrolase_fold"/>
</dbReference>
<dbReference type="SUPFAM" id="SSF53474">
    <property type="entry name" value="alpha/beta-Hydrolases"/>
    <property type="match status" value="2"/>
</dbReference>
<protein>
    <recommendedName>
        <fullName evidence="3">Phospholipase</fullName>
    </recommendedName>
</protein>
<dbReference type="AlphaFoldDB" id="A0A098SBF3"/>
<name>A0A098SBF3_9BACT</name>
<organism evidence="1 2">
    <name type="scientific">Phaeodactylibacter xiamenensis</name>
    <dbReference type="NCBI Taxonomy" id="1524460"/>
    <lineage>
        <taxon>Bacteria</taxon>
        <taxon>Pseudomonadati</taxon>
        <taxon>Bacteroidota</taxon>
        <taxon>Saprospiria</taxon>
        <taxon>Saprospirales</taxon>
        <taxon>Haliscomenobacteraceae</taxon>
        <taxon>Phaeodactylibacter</taxon>
    </lineage>
</organism>
<accession>A0A098SBF3</accession>
<sequence length="136" mass="15458">MKPYLVLFLLVATMLPLLAQSSLNYEARYFVNSAGDSLPYRILFPEGYEEGRQNYPLLLFLHGAGERGQDNKAQLTHGARDQVVPVAESREVYEALKQAGAAVKYTEYPEARHNSWDNAFAEPGLFNWLFSQRKTD</sequence>
<evidence type="ECO:0000313" key="2">
    <source>
        <dbReference type="Proteomes" id="UP000029736"/>
    </source>
</evidence>
<dbReference type="STRING" id="1524460.IX84_02550"/>
<reference evidence="1 2" key="1">
    <citation type="journal article" date="2014" name="Int. J. Syst. Evol. Microbiol.">
        <title>Phaeodactylibacter xiamenensis gen. nov., sp. nov., a member of the family Saprospiraceae isolated from the marine alga Phaeodactylum tricornutum.</title>
        <authorList>
            <person name="Chen Z.Jr."/>
            <person name="Lei X."/>
            <person name="Lai Q."/>
            <person name="Li Y."/>
            <person name="Zhang B."/>
            <person name="Zhang J."/>
            <person name="Zhang H."/>
            <person name="Yang L."/>
            <person name="Zheng W."/>
            <person name="Tian Y."/>
            <person name="Yu Z."/>
            <person name="Xu H.Jr."/>
            <person name="Zheng T."/>
        </authorList>
    </citation>
    <scope>NUCLEOTIDE SEQUENCE [LARGE SCALE GENOMIC DNA]</scope>
    <source>
        <strain evidence="1 2">KD52</strain>
    </source>
</reference>
<evidence type="ECO:0008006" key="3">
    <source>
        <dbReference type="Google" id="ProtNLM"/>
    </source>
</evidence>
<dbReference type="Proteomes" id="UP000029736">
    <property type="component" value="Unassembled WGS sequence"/>
</dbReference>
<keyword evidence="2" id="KW-1185">Reference proteome</keyword>